<dbReference type="FunFam" id="3.40.390.10:FF:000009">
    <property type="entry name" value="Oligopeptidase A"/>
    <property type="match status" value="1"/>
</dbReference>
<name>A0A4Y9IPC5_9BACT</name>
<dbReference type="PROSITE" id="PS51257">
    <property type="entry name" value="PROKAR_LIPOPROTEIN"/>
    <property type="match status" value="1"/>
</dbReference>
<keyword evidence="3 7" id="KW-0479">Metal-binding</keyword>
<sequence length="717" mass="81919">MKKILFIFSILIMVYSCNTTSNKDGKDNPFFSEFDTPEGVPPFDKIKAEHFMPAFEEAMKRHNAEIDSIINNPEAPTFQNTVVALDESGRMLDRVGSVFSVMTGTMSDSVYQNIEKEITPLRTEHYDNINFNEKLFARIKTVYDDSLQVKTLTTEQKMLLDKTYKGFVRSGILLDGSKQARLREINKELSNASLNFNQNLLKETDSYQLVIDKKEDLSGLPEDVIAAAAKTAKDKGLEGKWVFGLSKPSWEPFLQYADNRALREKLYKAMYMRCDNGNEFDNKENIKKIVSLRLEKANMLGYKSHADYVLEETMAKTPENVMGLLNNIWKYALPQAQKEAAELQAIAKKEGHDIKIESWDWWYYAEKLRKEKYALDEEALKPYFKADNVREGVFAVANKLYGITFKPKTDIPVYQQDVKAYEVSDADGSFIGIIYFDDFARQGKRPGAWMSSFRKQEVYKGEFVYPLIYNVGNYNPPTDGKPALLTLDQVETMFHEFGHGLHGLLSKCTYNGVSGTSVVRDFVELPSQIMEHWAFEPEVLKMYAKHYETGETIPAELIQKIQNAGYFNQGFATTELVAAAILDMKWHTLTASSPNFDPKHGEGLEKLNVDKFEADAMKEIGLISEIIPRYRSTYFQHVFSGGYSSGYYSYLWSEVLDSDAFQAFVEKGNIFDQETAKSFRENVLSKGGSEEPMVLYKKFRGAEPNPIYLLKNRGFVK</sequence>
<dbReference type="SUPFAM" id="SSF55486">
    <property type="entry name" value="Metalloproteases ('zincins'), catalytic domain"/>
    <property type="match status" value="1"/>
</dbReference>
<keyword evidence="6 7" id="KW-0482">Metalloprotease</keyword>
<dbReference type="AlphaFoldDB" id="A0A4Y9IPC5"/>
<organism evidence="9 10">
    <name type="scientific">Dysgonomonas mossii</name>
    <dbReference type="NCBI Taxonomy" id="163665"/>
    <lineage>
        <taxon>Bacteria</taxon>
        <taxon>Pseudomonadati</taxon>
        <taxon>Bacteroidota</taxon>
        <taxon>Bacteroidia</taxon>
        <taxon>Bacteroidales</taxon>
        <taxon>Dysgonomonadaceae</taxon>
        <taxon>Dysgonomonas</taxon>
    </lineage>
</organism>
<dbReference type="RefSeq" id="WP_135104739.1">
    <property type="nucleotide sequence ID" value="NZ_JADGKW010000002.1"/>
</dbReference>
<protein>
    <submittedName>
        <fullName evidence="9">M3 family peptidase</fullName>
    </submittedName>
</protein>
<comment type="similarity">
    <text evidence="1 7">Belongs to the peptidase M3 family.</text>
</comment>
<keyword evidence="4 7" id="KW-0378">Hydrolase</keyword>
<evidence type="ECO:0000259" key="8">
    <source>
        <dbReference type="Pfam" id="PF01432"/>
    </source>
</evidence>
<feature type="domain" description="Peptidase M3A/M3B catalytic" evidence="8">
    <location>
        <begin position="253"/>
        <end position="713"/>
    </location>
</feature>
<dbReference type="InterPro" id="IPR024079">
    <property type="entry name" value="MetalloPept_cat_dom_sf"/>
</dbReference>
<evidence type="ECO:0000256" key="7">
    <source>
        <dbReference type="RuleBase" id="RU003435"/>
    </source>
</evidence>
<evidence type="ECO:0000256" key="3">
    <source>
        <dbReference type="ARBA" id="ARBA00022723"/>
    </source>
</evidence>
<accession>A0A4Y9IPC5</accession>
<dbReference type="Gene3D" id="3.40.390.10">
    <property type="entry name" value="Collagenase (Catalytic Domain)"/>
    <property type="match status" value="1"/>
</dbReference>
<dbReference type="OrthoDB" id="9773538at2"/>
<dbReference type="InterPro" id="IPR034005">
    <property type="entry name" value="M3A_DCP"/>
</dbReference>
<dbReference type="GO" id="GO:0046872">
    <property type="term" value="F:metal ion binding"/>
    <property type="evidence" value="ECO:0007669"/>
    <property type="project" value="UniProtKB-UniRule"/>
</dbReference>
<comment type="cofactor">
    <cofactor evidence="7">
        <name>Zn(2+)</name>
        <dbReference type="ChEBI" id="CHEBI:29105"/>
    </cofactor>
    <text evidence="7">Binds 1 zinc ion.</text>
</comment>
<keyword evidence="2 7" id="KW-0645">Protease</keyword>
<evidence type="ECO:0000313" key="9">
    <source>
        <dbReference type="EMBL" id="TFU89739.1"/>
    </source>
</evidence>
<dbReference type="PANTHER" id="PTHR43660">
    <property type="entry name" value="DIPEPTIDYL CARBOXYPEPTIDASE"/>
    <property type="match status" value="1"/>
</dbReference>
<dbReference type="PANTHER" id="PTHR43660:SF1">
    <property type="entry name" value="DIPEPTIDYL CARBOXYPEPTIDASE"/>
    <property type="match status" value="1"/>
</dbReference>
<comment type="caution">
    <text evidence="9">The sequence shown here is derived from an EMBL/GenBank/DDBJ whole genome shotgun (WGS) entry which is preliminary data.</text>
</comment>
<dbReference type="CDD" id="cd06456">
    <property type="entry name" value="M3A_DCP"/>
    <property type="match status" value="1"/>
</dbReference>
<dbReference type="GO" id="GO:0006508">
    <property type="term" value="P:proteolysis"/>
    <property type="evidence" value="ECO:0007669"/>
    <property type="project" value="UniProtKB-KW"/>
</dbReference>
<dbReference type="GO" id="GO:0005829">
    <property type="term" value="C:cytosol"/>
    <property type="evidence" value="ECO:0007669"/>
    <property type="project" value="TreeGrafter"/>
</dbReference>
<evidence type="ECO:0000313" key="10">
    <source>
        <dbReference type="Proteomes" id="UP000298285"/>
    </source>
</evidence>
<evidence type="ECO:0000256" key="6">
    <source>
        <dbReference type="ARBA" id="ARBA00023049"/>
    </source>
</evidence>
<evidence type="ECO:0000256" key="1">
    <source>
        <dbReference type="ARBA" id="ARBA00006040"/>
    </source>
</evidence>
<reference evidence="9 10" key="1">
    <citation type="submission" date="2019-03" db="EMBL/GenBank/DDBJ databases">
        <title>Diversity of the mouse oral microbiome.</title>
        <authorList>
            <person name="Joseph S."/>
            <person name="Aduse-Opoku J."/>
            <person name="Curtis M."/>
            <person name="Wade W."/>
            <person name="Hashim A."/>
        </authorList>
    </citation>
    <scope>NUCLEOTIDE SEQUENCE [LARGE SCALE GENOMIC DNA]</scope>
    <source>
        <strain evidence="9 10">P11</strain>
    </source>
</reference>
<dbReference type="GO" id="GO:0004180">
    <property type="term" value="F:carboxypeptidase activity"/>
    <property type="evidence" value="ECO:0007669"/>
    <property type="project" value="TreeGrafter"/>
</dbReference>
<dbReference type="Gene3D" id="1.10.1370.10">
    <property type="entry name" value="Neurolysin, domain 3"/>
    <property type="match status" value="1"/>
</dbReference>
<evidence type="ECO:0000256" key="5">
    <source>
        <dbReference type="ARBA" id="ARBA00022833"/>
    </source>
</evidence>
<gene>
    <name evidence="9" type="ORF">E4T88_06915</name>
</gene>
<evidence type="ECO:0000256" key="4">
    <source>
        <dbReference type="ARBA" id="ARBA00022801"/>
    </source>
</evidence>
<dbReference type="InterPro" id="IPR045090">
    <property type="entry name" value="Pept_M3A_M3B"/>
</dbReference>
<evidence type="ECO:0000256" key="2">
    <source>
        <dbReference type="ARBA" id="ARBA00022670"/>
    </source>
</evidence>
<keyword evidence="5 7" id="KW-0862">Zinc</keyword>
<dbReference type="GO" id="GO:0004222">
    <property type="term" value="F:metalloendopeptidase activity"/>
    <property type="evidence" value="ECO:0007669"/>
    <property type="project" value="InterPro"/>
</dbReference>
<dbReference type="Proteomes" id="UP000298285">
    <property type="component" value="Unassembled WGS sequence"/>
</dbReference>
<proteinExistence type="inferred from homology"/>
<dbReference type="EMBL" id="SPPK01000002">
    <property type="protein sequence ID" value="TFU89739.1"/>
    <property type="molecule type" value="Genomic_DNA"/>
</dbReference>
<dbReference type="Pfam" id="PF01432">
    <property type="entry name" value="Peptidase_M3"/>
    <property type="match status" value="1"/>
</dbReference>
<dbReference type="InterPro" id="IPR001567">
    <property type="entry name" value="Pept_M3A_M3B_dom"/>
</dbReference>
<dbReference type="InterPro" id="IPR024077">
    <property type="entry name" value="Neurolysin/TOP_dom2"/>
</dbReference>